<dbReference type="InterPro" id="IPR028951">
    <property type="entry name" value="Imm64"/>
</dbReference>
<keyword evidence="2" id="KW-1185">Reference proteome</keyword>
<gene>
    <name evidence="1" type="ORF">ABQG71_00480</name>
</gene>
<evidence type="ECO:0000313" key="1">
    <source>
        <dbReference type="EMBL" id="MER3119660.1"/>
    </source>
</evidence>
<dbReference type="Pfam" id="PF15600">
    <property type="entry name" value="Imm64"/>
    <property type="match status" value="1"/>
</dbReference>
<name>A0ABV1RZE8_BACAB</name>
<dbReference type="EMBL" id="JBEOME010000001">
    <property type="protein sequence ID" value="MER3119660.1"/>
    <property type="molecule type" value="Genomic_DNA"/>
</dbReference>
<accession>A0ABV1RZE8</accession>
<organism evidence="1 2">
    <name type="scientific">Bacillus altitudinis</name>
    <dbReference type="NCBI Taxonomy" id="293387"/>
    <lineage>
        <taxon>Bacteria</taxon>
        <taxon>Bacillati</taxon>
        <taxon>Bacillota</taxon>
        <taxon>Bacilli</taxon>
        <taxon>Bacillales</taxon>
        <taxon>Bacillaceae</taxon>
        <taxon>Bacillus</taxon>
    </lineage>
</organism>
<sequence length="187" mass="21884">MVFYDDIHLTTTFHQLIDYLTKKGMSITKVKFSQDANGEAWIEHDVKENKIKNNYLEGYYTEFELTGTCLKHTTINIQKEAGFVGFVLYLKWTEVVSHDVVRIQQEIEQCLVELYHTLPFEYAFIGHEMEVELHPDDVEKSLQEHHAFPVVLIGKGDYLVIFYGDTLIDGLTTQERGKKYLMVKREQ</sequence>
<comment type="caution">
    <text evidence="1">The sequence shown here is derived from an EMBL/GenBank/DDBJ whole genome shotgun (WGS) entry which is preliminary data.</text>
</comment>
<evidence type="ECO:0000313" key="2">
    <source>
        <dbReference type="Proteomes" id="UP001467674"/>
    </source>
</evidence>
<proteinExistence type="predicted"/>
<protein>
    <submittedName>
        <fullName evidence="1">Imm64 family immunity protein</fullName>
    </submittedName>
</protein>
<reference evidence="1 2" key="1">
    <citation type="submission" date="2024-06" db="EMBL/GenBank/DDBJ databases">
        <title>Construction of an artificial bacterial consortium using nitrogen cycle bacteria from Cuatro Cienegas Basin and a mangrove forest.</title>
        <authorList>
            <person name="Aguilera-Najera D."/>
            <person name="Marquez-Cianci L."/>
            <person name="Martinez-Perez E."/>
            <person name="Rosas-Barrera M."/>
            <person name="Rodriguez-Cruz U.E."/>
            <person name="Tapia-Lopez R."/>
            <person name="Eguiarte L.E."/>
            <person name="Souza-Saldivar V."/>
        </authorList>
    </citation>
    <scope>NUCLEOTIDE SEQUENCE [LARGE SCALE GENOMIC DNA]</scope>
    <source>
        <strain evidence="1 2">S14-15</strain>
    </source>
</reference>
<dbReference type="RefSeq" id="WP_048002604.1">
    <property type="nucleotide sequence ID" value="NZ_CP140276.1"/>
</dbReference>
<dbReference type="Proteomes" id="UP001467674">
    <property type="component" value="Unassembled WGS sequence"/>
</dbReference>